<reference evidence="3" key="1">
    <citation type="submission" date="2010-07" db="EMBL/GenBank/DDBJ databases">
        <title>The genome sequence of Gaeumannomyces graminis var. tritici strain R3-111a-1.</title>
        <authorList>
            <consortium name="The Broad Institute Genome Sequencing Platform"/>
            <person name="Ma L.-J."/>
            <person name="Dead R."/>
            <person name="Young S."/>
            <person name="Zeng Q."/>
            <person name="Koehrsen M."/>
            <person name="Alvarado L."/>
            <person name="Berlin A."/>
            <person name="Chapman S.B."/>
            <person name="Chen Z."/>
            <person name="Freedman E."/>
            <person name="Gellesch M."/>
            <person name="Goldberg J."/>
            <person name="Griggs A."/>
            <person name="Gujja S."/>
            <person name="Heilman E.R."/>
            <person name="Heiman D."/>
            <person name="Hepburn T."/>
            <person name="Howarth C."/>
            <person name="Jen D."/>
            <person name="Larson L."/>
            <person name="Mehta T."/>
            <person name="Neiman D."/>
            <person name="Pearson M."/>
            <person name="Roberts A."/>
            <person name="Saif S."/>
            <person name="Shea T."/>
            <person name="Shenoy N."/>
            <person name="Sisk P."/>
            <person name="Stolte C."/>
            <person name="Sykes S."/>
            <person name="Walk T."/>
            <person name="White J."/>
            <person name="Yandava C."/>
            <person name="Haas B."/>
            <person name="Nusbaum C."/>
            <person name="Birren B."/>
        </authorList>
    </citation>
    <scope>NUCLEOTIDE SEQUENCE [LARGE SCALE GENOMIC DNA]</scope>
    <source>
        <strain evidence="3">R3-111a-1</strain>
    </source>
</reference>
<keyword evidence="3" id="KW-1185">Reference proteome</keyword>
<organism evidence="1">
    <name type="scientific">Gaeumannomyces tritici (strain R3-111a-1)</name>
    <name type="common">Wheat and barley take-all root rot fungus</name>
    <name type="synonym">Gaeumannomyces graminis var. tritici</name>
    <dbReference type="NCBI Taxonomy" id="644352"/>
    <lineage>
        <taxon>Eukaryota</taxon>
        <taxon>Fungi</taxon>
        <taxon>Dikarya</taxon>
        <taxon>Ascomycota</taxon>
        <taxon>Pezizomycotina</taxon>
        <taxon>Sordariomycetes</taxon>
        <taxon>Sordariomycetidae</taxon>
        <taxon>Magnaporthales</taxon>
        <taxon>Magnaporthaceae</taxon>
        <taxon>Gaeumannomyces</taxon>
    </lineage>
</organism>
<reference evidence="1" key="2">
    <citation type="submission" date="2010-07" db="EMBL/GenBank/DDBJ databases">
        <authorList>
            <consortium name="The Broad Institute Genome Sequencing Platform"/>
            <consortium name="Broad Institute Genome Sequencing Center for Infectious Disease"/>
            <person name="Ma L.-J."/>
            <person name="Dead R."/>
            <person name="Young S."/>
            <person name="Zeng Q."/>
            <person name="Koehrsen M."/>
            <person name="Alvarado L."/>
            <person name="Berlin A."/>
            <person name="Chapman S.B."/>
            <person name="Chen Z."/>
            <person name="Freedman E."/>
            <person name="Gellesch M."/>
            <person name="Goldberg J."/>
            <person name="Griggs A."/>
            <person name="Gujja S."/>
            <person name="Heilman E.R."/>
            <person name="Heiman D."/>
            <person name="Hepburn T."/>
            <person name="Howarth C."/>
            <person name="Jen D."/>
            <person name="Larson L."/>
            <person name="Mehta T."/>
            <person name="Neiman D."/>
            <person name="Pearson M."/>
            <person name="Roberts A."/>
            <person name="Saif S."/>
            <person name="Shea T."/>
            <person name="Shenoy N."/>
            <person name="Sisk P."/>
            <person name="Stolte C."/>
            <person name="Sykes S."/>
            <person name="Walk T."/>
            <person name="White J."/>
            <person name="Yandava C."/>
            <person name="Haas B."/>
            <person name="Nusbaum C."/>
            <person name="Birren B."/>
        </authorList>
    </citation>
    <scope>NUCLEOTIDE SEQUENCE</scope>
    <source>
        <strain evidence="1">R3-111a-1</strain>
    </source>
</reference>
<dbReference type="OrthoDB" id="4475584at2759"/>
<evidence type="ECO:0000313" key="2">
    <source>
        <dbReference type="EnsemblFungi" id="EJT78438"/>
    </source>
</evidence>
<evidence type="ECO:0000313" key="3">
    <source>
        <dbReference type="Proteomes" id="UP000006039"/>
    </source>
</evidence>
<protein>
    <submittedName>
        <fullName evidence="1 2">Uncharacterized protein</fullName>
    </submittedName>
</protein>
<dbReference type="AlphaFoldDB" id="J3NQI2"/>
<gene>
    <name evidence="2" type="primary">20343997</name>
    <name evidence="1" type="ORF">GGTG_03539</name>
</gene>
<name>J3NQI2_GAET3</name>
<sequence length="57" mass="6367">MMTKLDLCDLHQTFGIAVPIMAARSRPVLDAMPLPAHWRLAGNKRSKVLPWLGSTPR</sequence>
<dbReference type="HOGENOM" id="CLU_2996603_0_0_1"/>
<reference evidence="2" key="4">
    <citation type="journal article" date="2015" name="G3 (Bethesda)">
        <title>Genome sequences of three phytopathogenic species of the Magnaporthaceae family of fungi.</title>
        <authorList>
            <person name="Okagaki L.H."/>
            <person name="Nunes C.C."/>
            <person name="Sailsbery J."/>
            <person name="Clay B."/>
            <person name="Brown D."/>
            <person name="John T."/>
            <person name="Oh Y."/>
            <person name="Young N."/>
            <person name="Fitzgerald M."/>
            <person name="Haas B.J."/>
            <person name="Zeng Q."/>
            <person name="Young S."/>
            <person name="Adiconis X."/>
            <person name="Fan L."/>
            <person name="Levin J.Z."/>
            <person name="Mitchell T.K."/>
            <person name="Okubara P.A."/>
            <person name="Farman M.L."/>
            <person name="Kohn L.M."/>
            <person name="Birren B."/>
            <person name="Ma L.-J."/>
            <person name="Dean R.A."/>
        </authorList>
    </citation>
    <scope>NUCLEOTIDE SEQUENCE</scope>
    <source>
        <strain evidence="2">R3-111a-1</strain>
    </source>
</reference>
<reference evidence="2" key="5">
    <citation type="submission" date="2018-04" db="UniProtKB">
        <authorList>
            <consortium name="EnsemblFungi"/>
        </authorList>
    </citation>
    <scope>IDENTIFICATION</scope>
    <source>
        <strain evidence="2">R3-111a-1</strain>
    </source>
</reference>
<dbReference type="EMBL" id="GL385396">
    <property type="protein sequence ID" value="EJT78438.1"/>
    <property type="molecule type" value="Genomic_DNA"/>
</dbReference>
<accession>J3NQI2</accession>
<reference evidence="1" key="3">
    <citation type="submission" date="2010-09" db="EMBL/GenBank/DDBJ databases">
        <title>Annotation of Gaeumannomyces graminis var. tritici R3-111a-1.</title>
        <authorList>
            <consortium name="The Broad Institute Genome Sequencing Platform"/>
            <person name="Ma L.-J."/>
            <person name="Dead R."/>
            <person name="Young S.K."/>
            <person name="Zeng Q."/>
            <person name="Gargeya S."/>
            <person name="Fitzgerald M."/>
            <person name="Haas B."/>
            <person name="Abouelleil A."/>
            <person name="Alvarado L."/>
            <person name="Arachchi H.M."/>
            <person name="Berlin A."/>
            <person name="Brown A."/>
            <person name="Chapman S.B."/>
            <person name="Chen Z."/>
            <person name="Dunbar C."/>
            <person name="Freedman E."/>
            <person name="Gearin G."/>
            <person name="Gellesch M."/>
            <person name="Goldberg J."/>
            <person name="Griggs A."/>
            <person name="Gujja S."/>
            <person name="Heiman D."/>
            <person name="Howarth C."/>
            <person name="Larson L."/>
            <person name="Lui A."/>
            <person name="MacDonald P.J.P."/>
            <person name="Mehta T."/>
            <person name="Montmayeur A."/>
            <person name="Murphy C."/>
            <person name="Neiman D."/>
            <person name="Pearson M."/>
            <person name="Priest M."/>
            <person name="Roberts A."/>
            <person name="Saif S."/>
            <person name="Shea T."/>
            <person name="Shenoy N."/>
            <person name="Sisk P."/>
            <person name="Stolte C."/>
            <person name="Sykes S."/>
            <person name="Yandava C."/>
            <person name="Wortman J."/>
            <person name="Nusbaum C."/>
            <person name="Birren B."/>
        </authorList>
    </citation>
    <scope>NUCLEOTIDE SEQUENCE</scope>
    <source>
        <strain evidence="1">R3-111a-1</strain>
    </source>
</reference>
<dbReference type="GeneID" id="20343997"/>
<dbReference type="RefSeq" id="XP_009219583.1">
    <property type="nucleotide sequence ID" value="XM_009221319.1"/>
</dbReference>
<dbReference type="EnsemblFungi" id="EJT78438">
    <property type="protein sequence ID" value="EJT78438"/>
    <property type="gene ID" value="GGTG_03539"/>
</dbReference>
<dbReference type="VEuPathDB" id="FungiDB:GGTG_03539"/>
<dbReference type="Proteomes" id="UP000006039">
    <property type="component" value="Unassembled WGS sequence"/>
</dbReference>
<evidence type="ECO:0000313" key="1">
    <source>
        <dbReference type="EMBL" id="EJT78438.1"/>
    </source>
</evidence>
<proteinExistence type="predicted"/>